<dbReference type="OrthoDB" id="5961621at2759"/>
<dbReference type="AlphaFoldDB" id="A0A7M5XCL8"/>
<dbReference type="InterPro" id="IPR036397">
    <property type="entry name" value="RNaseH_sf"/>
</dbReference>
<dbReference type="Proteomes" id="UP000594262">
    <property type="component" value="Unplaced"/>
</dbReference>
<keyword evidence="2" id="KW-0548">Nucleotidyltransferase</keyword>
<dbReference type="Pfam" id="PF17917">
    <property type="entry name" value="RT_RNaseH"/>
    <property type="match status" value="1"/>
</dbReference>
<dbReference type="InterPro" id="IPR043502">
    <property type="entry name" value="DNA/RNA_pol_sf"/>
</dbReference>
<dbReference type="GO" id="GO:0003676">
    <property type="term" value="F:nucleic acid binding"/>
    <property type="evidence" value="ECO:0007669"/>
    <property type="project" value="InterPro"/>
</dbReference>
<evidence type="ECO:0000256" key="2">
    <source>
        <dbReference type="ARBA" id="ARBA00022695"/>
    </source>
</evidence>
<evidence type="ECO:0000256" key="5">
    <source>
        <dbReference type="ARBA" id="ARBA00022801"/>
    </source>
</evidence>
<keyword evidence="9" id="KW-1185">Reference proteome</keyword>
<reference evidence="8" key="1">
    <citation type="submission" date="2021-01" db="UniProtKB">
        <authorList>
            <consortium name="EnsemblMetazoa"/>
        </authorList>
    </citation>
    <scope>IDENTIFICATION</scope>
</reference>
<keyword evidence="5" id="KW-0378">Hydrolase</keyword>
<keyword evidence="4" id="KW-0255">Endonuclease</keyword>
<dbReference type="PANTHER" id="PTHR33050">
    <property type="entry name" value="REVERSE TRANSCRIPTASE DOMAIN-CONTAINING PROTEIN"/>
    <property type="match status" value="1"/>
</dbReference>
<proteinExistence type="predicted"/>
<dbReference type="Gene3D" id="3.30.420.10">
    <property type="entry name" value="Ribonuclease H-like superfamily/Ribonuclease H"/>
    <property type="match status" value="1"/>
</dbReference>
<organism evidence="8 9">
    <name type="scientific">Clytia hemisphaerica</name>
    <dbReference type="NCBI Taxonomy" id="252671"/>
    <lineage>
        <taxon>Eukaryota</taxon>
        <taxon>Metazoa</taxon>
        <taxon>Cnidaria</taxon>
        <taxon>Hydrozoa</taxon>
        <taxon>Hydroidolina</taxon>
        <taxon>Leptothecata</taxon>
        <taxon>Obeliida</taxon>
        <taxon>Clytiidae</taxon>
        <taxon>Clytia</taxon>
    </lineage>
</organism>
<evidence type="ECO:0000256" key="1">
    <source>
        <dbReference type="ARBA" id="ARBA00022679"/>
    </source>
</evidence>
<evidence type="ECO:0000256" key="3">
    <source>
        <dbReference type="ARBA" id="ARBA00022722"/>
    </source>
</evidence>
<dbReference type="CDD" id="cd09275">
    <property type="entry name" value="RNase_HI_RT_DIRS1"/>
    <property type="match status" value="1"/>
</dbReference>
<dbReference type="EnsemblMetazoa" id="CLYHEMT020789.1">
    <property type="protein sequence ID" value="CLYHEMP020789.1"/>
    <property type="gene ID" value="CLYHEMG020789"/>
</dbReference>
<keyword evidence="6" id="KW-0695">RNA-directed DNA polymerase</keyword>
<dbReference type="GO" id="GO:0016787">
    <property type="term" value="F:hydrolase activity"/>
    <property type="evidence" value="ECO:0007669"/>
    <property type="project" value="UniProtKB-KW"/>
</dbReference>
<sequence length="389" mass="44388">MTWLGIELDTFENTYKVTEERVSSLLSSIAKLLNNPLTTARILSRVAGKVVSMKFVLSNLIRLRTRSIYRCIALQLSWDGKLNILNFPEAHKEIIFWRDNISMLNKRSTISICQSKTVIKSDASDHGIGAILFEASGRKECFRMFDEGEVSKNSTWRELEAIRFSLQSFAPKISGKSISWQTDNMAAKYICSSGSNKSDLQSLAININDLSRLFSIDLEVSWISRRFNASADYISKLVDTDDWEITDEFFELIDGLWGPLNIDRFASYNNTKCERFNSKFYVPGTEAVDAFMQDWRFENNLWVPPANLITRVLRTIISTHGIRGVLIIPYWRSAPFWSLLQNGPIFSSFVVDHMVFKDTAGILKLGNYKYSLLGSPHYRGSIVAFLIKS</sequence>
<evidence type="ECO:0000256" key="6">
    <source>
        <dbReference type="ARBA" id="ARBA00022918"/>
    </source>
</evidence>
<keyword evidence="1" id="KW-0808">Transferase</keyword>
<evidence type="ECO:0000256" key="4">
    <source>
        <dbReference type="ARBA" id="ARBA00022759"/>
    </source>
</evidence>
<evidence type="ECO:0000313" key="9">
    <source>
        <dbReference type="Proteomes" id="UP000594262"/>
    </source>
</evidence>
<accession>A0A7M5XCL8</accession>
<dbReference type="InterPro" id="IPR041373">
    <property type="entry name" value="RT_RNaseH"/>
</dbReference>
<name>A0A7M5XCL8_9CNID</name>
<dbReference type="GO" id="GO:0004519">
    <property type="term" value="F:endonuclease activity"/>
    <property type="evidence" value="ECO:0007669"/>
    <property type="project" value="UniProtKB-KW"/>
</dbReference>
<feature type="domain" description="Reverse transcriptase RNase H-like" evidence="7">
    <location>
        <begin position="115"/>
        <end position="205"/>
    </location>
</feature>
<evidence type="ECO:0000259" key="7">
    <source>
        <dbReference type="Pfam" id="PF17917"/>
    </source>
</evidence>
<evidence type="ECO:0000313" key="8">
    <source>
        <dbReference type="EnsemblMetazoa" id="CLYHEMP020789.1"/>
    </source>
</evidence>
<dbReference type="SUPFAM" id="SSF56672">
    <property type="entry name" value="DNA/RNA polymerases"/>
    <property type="match status" value="1"/>
</dbReference>
<dbReference type="InterPro" id="IPR052055">
    <property type="entry name" value="Hepadnavirus_pol/RT"/>
</dbReference>
<keyword evidence="3" id="KW-0540">Nuclease</keyword>
<protein>
    <recommendedName>
        <fullName evidence="7">Reverse transcriptase RNase H-like domain-containing protein</fullName>
    </recommendedName>
</protein>
<dbReference type="PANTHER" id="PTHR33050:SF7">
    <property type="entry name" value="RIBONUCLEASE H"/>
    <property type="match status" value="1"/>
</dbReference>
<dbReference type="GO" id="GO:0003964">
    <property type="term" value="F:RNA-directed DNA polymerase activity"/>
    <property type="evidence" value="ECO:0007669"/>
    <property type="project" value="UniProtKB-KW"/>
</dbReference>